<evidence type="ECO:0000313" key="2">
    <source>
        <dbReference type="EMBL" id="RDH45510.1"/>
    </source>
</evidence>
<organism evidence="2 3">
    <name type="scientific">Zooshikella ganghwensis</name>
    <dbReference type="NCBI Taxonomy" id="202772"/>
    <lineage>
        <taxon>Bacteria</taxon>
        <taxon>Pseudomonadati</taxon>
        <taxon>Pseudomonadota</taxon>
        <taxon>Gammaproteobacteria</taxon>
        <taxon>Oceanospirillales</taxon>
        <taxon>Zooshikellaceae</taxon>
        <taxon>Zooshikella</taxon>
    </lineage>
</organism>
<dbReference type="Proteomes" id="UP000257039">
    <property type="component" value="Unassembled WGS sequence"/>
</dbReference>
<accession>A0A4P9VUC2</accession>
<dbReference type="GO" id="GO:0043683">
    <property type="term" value="P:type IV pilus assembly"/>
    <property type="evidence" value="ECO:0007669"/>
    <property type="project" value="InterPro"/>
</dbReference>
<dbReference type="Pfam" id="PF16074">
    <property type="entry name" value="PilW"/>
    <property type="match status" value="1"/>
</dbReference>
<keyword evidence="1" id="KW-1133">Transmembrane helix</keyword>
<dbReference type="InterPro" id="IPR032092">
    <property type="entry name" value="PilW"/>
</dbReference>
<protein>
    <submittedName>
        <fullName evidence="2">Prepilin-type N-terminal cleavage/methylation domain-containing protein</fullName>
    </submittedName>
</protein>
<evidence type="ECO:0000256" key="1">
    <source>
        <dbReference type="SAM" id="Phobius"/>
    </source>
</evidence>
<dbReference type="Pfam" id="PF07963">
    <property type="entry name" value="N_methyl"/>
    <property type="match status" value="1"/>
</dbReference>
<dbReference type="InterPro" id="IPR012902">
    <property type="entry name" value="N_methyl_site"/>
</dbReference>
<sequence>MQLKNDKGFTLIELMVAITLGLILILGVVELFAANKLTYTKVNNISSMNENGLYSMHQIKRLIMHAGYYNVKARENGPDFSAINGNDANYIPSWRVEEVLKGLNNYDNGMGYAESNTKPGSDVLFIRFDAGDEGVFGCGGVLHQNKKVYQTIYLDNNNQLNCITNVTGQASQTLVVAENVAEFQLQYGVDSNGNGQVNNYVDIPGDWKKVLAVKVGILVSNDKDVRSLNVNNILDNNVALGQNFKKGRLFVTSYMLRNKRK</sequence>
<keyword evidence="1" id="KW-0812">Transmembrane</keyword>
<evidence type="ECO:0000313" key="3">
    <source>
        <dbReference type="Proteomes" id="UP000257039"/>
    </source>
</evidence>
<keyword evidence="1" id="KW-0472">Membrane</keyword>
<dbReference type="PROSITE" id="PS00409">
    <property type="entry name" value="PROKAR_NTER_METHYL"/>
    <property type="match status" value="1"/>
</dbReference>
<dbReference type="NCBIfam" id="TIGR02532">
    <property type="entry name" value="IV_pilin_GFxxxE"/>
    <property type="match status" value="1"/>
</dbReference>
<dbReference type="EMBL" id="NDXW01000001">
    <property type="protein sequence ID" value="RDH45510.1"/>
    <property type="molecule type" value="Genomic_DNA"/>
</dbReference>
<comment type="caution">
    <text evidence="2">The sequence shown here is derived from an EMBL/GenBank/DDBJ whole genome shotgun (WGS) entry which is preliminary data.</text>
</comment>
<name>A0A4P9VUC2_9GAMM</name>
<dbReference type="AlphaFoldDB" id="A0A4P9VUC2"/>
<feature type="transmembrane region" description="Helical" evidence="1">
    <location>
        <begin position="12"/>
        <end position="34"/>
    </location>
</feature>
<gene>
    <name evidence="2" type="ORF">B9G39_19800</name>
</gene>
<keyword evidence="3" id="KW-1185">Reference proteome</keyword>
<reference evidence="2 3" key="1">
    <citation type="submission" date="2017-04" db="EMBL/GenBank/DDBJ databases">
        <title>Draft genome sequence of Zooshikella ganghwensis VG4 isolated from Red Sea sediments.</title>
        <authorList>
            <person name="Rehman Z."/>
            <person name="Alam I."/>
            <person name="Kamau A."/>
            <person name="Bajic V."/>
            <person name="Leiknes T."/>
        </authorList>
    </citation>
    <scope>NUCLEOTIDE SEQUENCE [LARGE SCALE GENOMIC DNA]</scope>
    <source>
        <strain evidence="2 3">VG4</strain>
    </source>
</reference>
<proteinExistence type="predicted"/>
<dbReference type="RefSeq" id="WP_094788457.1">
    <property type="nucleotide sequence ID" value="NZ_NDXW01000001.1"/>
</dbReference>